<reference evidence="4" key="1">
    <citation type="submission" date="2016-06" db="UniProtKB">
        <authorList>
            <consortium name="WormBaseParasite"/>
        </authorList>
    </citation>
    <scope>IDENTIFICATION</scope>
</reference>
<evidence type="ECO:0000313" key="3">
    <source>
        <dbReference type="Proteomes" id="UP000050794"/>
    </source>
</evidence>
<evidence type="ECO:0000313" key="2">
    <source>
        <dbReference type="EMBL" id="VDM44633.1"/>
    </source>
</evidence>
<feature type="transmembrane region" description="Helical" evidence="1">
    <location>
        <begin position="94"/>
        <end position="112"/>
    </location>
</feature>
<gene>
    <name evidence="2" type="ORF">TCNE_LOCUS13312</name>
</gene>
<feature type="transmembrane region" description="Helical" evidence="1">
    <location>
        <begin position="124"/>
        <end position="144"/>
    </location>
</feature>
<sequence>MNWDENANLLKVGREHDDEMRDGGVNDIVRYLAYLEMAAYIISYPFLASFAIVIARKRSITIPLLQIFHLSLVVLLLNVAASLFVSVVSLTIMLLIQLCWVQFIASAVYTWASKLSDVGMYAMAFNLISLVVERVAASSVSRFYEKFCSRIPYLGFTLCFLEFFGLLPVVAGSGYQRGLRRLYAEDGQSLT</sequence>
<keyword evidence="1" id="KW-1133">Transmembrane helix</keyword>
<proteinExistence type="predicted"/>
<dbReference type="WBParaSite" id="TCNE_0001331201-mRNA-1">
    <property type="protein sequence ID" value="TCNE_0001331201-mRNA-1"/>
    <property type="gene ID" value="TCNE_0001331201"/>
</dbReference>
<accession>A0A183UXU2</accession>
<feature type="transmembrane region" description="Helical" evidence="1">
    <location>
        <begin position="150"/>
        <end position="171"/>
    </location>
</feature>
<keyword evidence="1" id="KW-0472">Membrane</keyword>
<keyword evidence="3" id="KW-1185">Reference proteome</keyword>
<dbReference type="AlphaFoldDB" id="A0A183UXU2"/>
<dbReference type="Proteomes" id="UP000050794">
    <property type="component" value="Unassembled WGS sequence"/>
</dbReference>
<organism evidence="3 4">
    <name type="scientific">Toxocara canis</name>
    <name type="common">Canine roundworm</name>
    <dbReference type="NCBI Taxonomy" id="6265"/>
    <lineage>
        <taxon>Eukaryota</taxon>
        <taxon>Metazoa</taxon>
        <taxon>Ecdysozoa</taxon>
        <taxon>Nematoda</taxon>
        <taxon>Chromadorea</taxon>
        <taxon>Rhabditida</taxon>
        <taxon>Spirurina</taxon>
        <taxon>Ascaridomorpha</taxon>
        <taxon>Ascaridoidea</taxon>
        <taxon>Toxocaridae</taxon>
        <taxon>Toxocara</taxon>
    </lineage>
</organism>
<protein>
    <submittedName>
        <fullName evidence="4">G_PROTEIN_RECEP_F1_2 domain-containing protein</fullName>
    </submittedName>
</protein>
<evidence type="ECO:0000256" key="1">
    <source>
        <dbReference type="SAM" id="Phobius"/>
    </source>
</evidence>
<keyword evidence="1" id="KW-0812">Transmembrane</keyword>
<dbReference type="EMBL" id="UYWY01021666">
    <property type="protein sequence ID" value="VDM44633.1"/>
    <property type="molecule type" value="Genomic_DNA"/>
</dbReference>
<name>A0A183UXU2_TOXCA</name>
<evidence type="ECO:0000313" key="4">
    <source>
        <dbReference type="WBParaSite" id="TCNE_0001331201-mRNA-1"/>
    </source>
</evidence>
<reference evidence="2 3" key="2">
    <citation type="submission" date="2018-11" db="EMBL/GenBank/DDBJ databases">
        <authorList>
            <consortium name="Pathogen Informatics"/>
        </authorList>
    </citation>
    <scope>NUCLEOTIDE SEQUENCE [LARGE SCALE GENOMIC DNA]</scope>
</reference>
<feature type="transmembrane region" description="Helical" evidence="1">
    <location>
        <begin position="67"/>
        <end position="88"/>
    </location>
</feature>
<feature type="transmembrane region" description="Helical" evidence="1">
    <location>
        <begin position="31"/>
        <end position="55"/>
    </location>
</feature>